<dbReference type="AlphaFoldDB" id="A0A1Q5P0N1"/>
<dbReference type="OrthoDB" id="2737310at2"/>
<sequence>METKEQLFEELESIKRWENEQKGLWIWDKLARLPFAFLDRMTPSFIQKRIGALLDELGYYIQSGGKYLTQQRSTLKKLERNARMPVHTIEDVTRIPLRAMDETALSIQKAHAGAATVQGATTGVGGFLTLAVDIPATLAISLKTLQEIAVSYGYDPNEREERIFIIKCLQFTSSDVVGKKAILQELSDYTNRSNNKQMISHLQGWREVVLGYREQYGLKKLLRLVPIIGIVFGAISNRSMIEDIADAGMMLYRKRRILERIISLDAKNESENRL</sequence>
<reference evidence="1 2" key="1">
    <citation type="submission" date="2016-12" db="EMBL/GenBank/DDBJ databases">
        <title>Domibacillus sp. SAOS 44 whole genome sequencing.</title>
        <authorList>
            <person name="Verma A."/>
            <person name="Krishnamurthi S."/>
        </authorList>
    </citation>
    <scope>NUCLEOTIDE SEQUENCE [LARGE SCALE GENOMIC DNA]</scope>
    <source>
        <strain evidence="1 2">SAOS 44</strain>
    </source>
</reference>
<dbReference type="Proteomes" id="UP000186524">
    <property type="component" value="Unassembled WGS sequence"/>
</dbReference>
<dbReference type="RefSeq" id="WP_073712325.1">
    <property type="nucleotide sequence ID" value="NZ_MRWQ01000012.1"/>
</dbReference>
<dbReference type="PANTHER" id="PTHR41260">
    <property type="entry name" value="PROTEIN ECSC"/>
    <property type="match status" value="1"/>
</dbReference>
<dbReference type="PANTHER" id="PTHR41260:SF1">
    <property type="entry name" value="PROTEIN ECSC"/>
    <property type="match status" value="1"/>
</dbReference>
<accession>A0A1Q5P0N1</accession>
<keyword evidence="2" id="KW-1185">Reference proteome</keyword>
<dbReference type="STRING" id="1714354.BLL40_13090"/>
<protein>
    <recommendedName>
        <fullName evidence="3">EcsC family protein</fullName>
    </recommendedName>
</protein>
<evidence type="ECO:0008006" key="3">
    <source>
        <dbReference type="Google" id="ProtNLM"/>
    </source>
</evidence>
<organism evidence="1 2">
    <name type="scientific">Domibacillus mangrovi</name>
    <dbReference type="NCBI Taxonomy" id="1714354"/>
    <lineage>
        <taxon>Bacteria</taxon>
        <taxon>Bacillati</taxon>
        <taxon>Bacillota</taxon>
        <taxon>Bacilli</taxon>
        <taxon>Bacillales</taxon>
        <taxon>Bacillaceae</taxon>
        <taxon>Domibacillus</taxon>
    </lineage>
</organism>
<dbReference type="InterPro" id="IPR024787">
    <property type="entry name" value="EcsC"/>
</dbReference>
<comment type="caution">
    <text evidence="1">The sequence shown here is derived from an EMBL/GenBank/DDBJ whole genome shotgun (WGS) entry which is preliminary data.</text>
</comment>
<evidence type="ECO:0000313" key="2">
    <source>
        <dbReference type="Proteomes" id="UP000186524"/>
    </source>
</evidence>
<name>A0A1Q5P0N1_9BACI</name>
<proteinExistence type="predicted"/>
<dbReference type="EMBL" id="MRWQ01000012">
    <property type="protein sequence ID" value="OKL35814.1"/>
    <property type="molecule type" value="Genomic_DNA"/>
</dbReference>
<gene>
    <name evidence="1" type="ORF">BLL40_13090</name>
</gene>
<evidence type="ECO:0000313" key="1">
    <source>
        <dbReference type="EMBL" id="OKL35814.1"/>
    </source>
</evidence>
<dbReference type="Pfam" id="PF12787">
    <property type="entry name" value="EcsC"/>
    <property type="match status" value="1"/>
</dbReference>